<proteinExistence type="predicted"/>
<reference evidence="1" key="1">
    <citation type="journal article" date="2015" name="Front. Microbiol.">
        <title>Combining genomic sequencing methods to explore viral diversity and reveal potential virus-host interactions.</title>
        <authorList>
            <person name="Chow C.E."/>
            <person name="Winget D.M."/>
            <person name="White R.A.III."/>
            <person name="Hallam S.J."/>
            <person name="Suttle C.A."/>
        </authorList>
    </citation>
    <scope>NUCLEOTIDE SEQUENCE</scope>
    <source>
        <strain evidence="1">Oxic3_3</strain>
    </source>
</reference>
<name>A0A0F7LB14_9VIRU</name>
<evidence type="ECO:0000313" key="1">
    <source>
        <dbReference type="EMBL" id="AKH48768.1"/>
    </source>
</evidence>
<dbReference type="EMBL" id="KR029609">
    <property type="protein sequence ID" value="AKH48768.1"/>
    <property type="molecule type" value="Genomic_DNA"/>
</dbReference>
<organism evidence="1">
    <name type="scientific">uncultured marine virus</name>
    <dbReference type="NCBI Taxonomy" id="186617"/>
    <lineage>
        <taxon>Viruses</taxon>
        <taxon>environmental samples</taxon>
    </lineage>
</organism>
<accession>A0A0F7LB14</accession>
<sequence>MSAPIAKAIDKGKNSLYPQPSIVFAFALGFLCSNFLRCSGVIQAKVPKATPAPPIP</sequence>
<reference evidence="1" key="2">
    <citation type="submission" date="2015-03" db="EMBL/GenBank/DDBJ databases">
        <authorList>
            <person name="Chow C.-E.T."/>
            <person name="Winget D.M."/>
            <person name="White R.A.III."/>
            <person name="Hallam S.J."/>
            <person name="Suttle C.A."/>
        </authorList>
    </citation>
    <scope>NUCLEOTIDE SEQUENCE</scope>
    <source>
        <strain evidence="1">Oxic3_3</strain>
    </source>
</reference>
<protein>
    <submittedName>
        <fullName evidence="1">Uncharacterized protein</fullName>
    </submittedName>
</protein>